<feature type="compositionally biased region" description="Basic residues" evidence="1">
    <location>
        <begin position="41"/>
        <end position="51"/>
    </location>
</feature>
<feature type="region of interest" description="Disordered" evidence="1">
    <location>
        <begin position="1"/>
        <end position="81"/>
    </location>
</feature>
<dbReference type="EMBL" id="LR796782">
    <property type="protein sequence ID" value="CAB4166400.1"/>
    <property type="molecule type" value="Genomic_DNA"/>
</dbReference>
<reference evidence="3" key="1">
    <citation type="submission" date="2020-04" db="EMBL/GenBank/DDBJ databases">
        <authorList>
            <person name="Chiriac C."/>
            <person name="Salcher M."/>
            <person name="Ghai R."/>
            <person name="Kavagutti S V."/>
        </authorList>
    </citation>
    <scope>NUCLEOTIDE SEQUENCE</scope>
</reference>
<sequence>MVKKVYQNPEGGLNAKGRAYFKNKEGANLKPPVSSKEAAKSPKKAARRKSFCARMSGVPGPMKDSKGRPTRKALALKKWDC</sequence>
<accession>A0A6J5P387</accession>
<evidence type="ECO:0000259" key="2">
    <source>
        <dbReference type="Pfam" id="PF19846"/>
    </source>
</evidence>
<dbReference type="Pfam" id="PF19846">
    <property type="entry name" value="DUF6321"/>
    <property type="match status" value="1"/>
</dbReference>
<evidence type="ECO:0000313" key="3">
    <source>
        <dbReference type="EMBL" id="CAB4166400.1"/>
    </source>
</evidence>
<dbReference type="InterPro" id="IPR046284">
    <property type="entry name" value="DUF6321"/>
</dbReference>
<organism evidence="3">
    <name type="scientific">uncultured Caudovirales phage</name>
    <dbReference type="NCBI Taxonomy" id="2100421"/>
    <lineage>
        <taxon>Viruses</taxon>
        <taxon>Duplodnaviria</taxon>
        <taxon>Heunggongvirae</taxon>
        <taxon>Uroviricota</taxon>
        <taxon>Caudoviricetes</taxon>
        <taxon>Peduoviridae</taxon>
        <taxon>Maltschvirus</taxon>
        <taxon>Maltschvirus maltsch</taxon>
    </lineage>
</organism>
<protein>
    <recommendedName>
        <fullName evidence="2">DUF6321 domain-containing protein</fullName>
    </recommendedName>
</protein>
<proteinExistence type="predicted"/>
<name>A0A6J5P387_9CAUD</name>
<gene>
    <name evidence="3" type="ORF">UFOVP837_23</name>
</gene>
<feature type="domain" description="DUF6321" evidence="2">
    <location>
        <begin position="7"/>
        <end position="79"/>
    </location>
</feature>
<evidence type="ECO:0000256" key="1">
    <source>
        <dbReference type="SAM" id="MobiDB-lite"/>
    </source>
</evidence>